<dbReference type="Proteomes" id="UP000054314">
    <property type="component" value="Unassembled WGS sequence"/>
</dbReference>
<name>A0A0A0BVI9_9CELL</name>
<protein>
    <submittedName>
        <fullName evidence="2">GNAT family acetyltransferase</fullName>
    </submittedName>
</protein>
<organism evidence="2 3">
    <name type="scientific">Cellulomonas bogoriensis 69B4 = DSM 16987</name>
    <dbReference type="NCBI Taxonomy" id="1386082"/>
    <lineage>
        <taxon>Bacteria</taxon>
        <taxon>Bacillati</taxon>
        <taxon>Actinomycetota</taxon>
        <taxon>Actinomycetes</taxon>
        <taxon>Micrococcales</taxon>
        <taxon>Cellulomonadaceae</taxon>
        <taxon>Cellulomonas</taxon>
    </lineage>
</organism>
<dbReference type="Gene3D" id="3.40.630.30">
    <property type="match status" value="1"/>
</dbReference>
<evidence type="ECO:0000259" key="1">
    <source>
        <dbReference type="PROSITE" id="PS51186"/>
    </source>
</evidence>
<accession>A0A0A0BVI9</accession>
<keyword evidence="3" id="KW-1185">Reference proteome</keyword>
<evidence type="ECO:0000313" key="3">
    <source>
        <dbReference type="Proteomes" id="UP000054314"/>
    </source>
</evidence>
<gene>
    <name evidence="2" type="ORF">N869_01675</name>
</gene>
<dbReference type="InterPro" id="IPR051531">
    <property type="entry name" value="N-acetyltransferase"/>
</dbReference>
<keyword evidence="2" id="KW-0808">Transferase</keyword>
<dbReference type="OrthoDB" id="3533156at2"/>
<dbReference type="InterPro" id="IPR000182">
    <property type="entry name" value="GNAT_dom"/>
</dbReference>
<dbReference type="Pfam" id="PF13302">
    <property type="entry name" value="Acetyltransf_3"/>
    <property type="match status" value="1"/>
</dbReference>
<reference evidence="2 3" key="1">
    <citation type="submission" date="2013-08" db="EMBL/GenBank/DDBJ databases">
        <title>Genome sequencing of Cellulomonas bogoriensis 69B4.</title>
        <authorList>
            <person name="Chen F."/>
            <person name="Li Y."/>
            <person name="Wang G."/>
        </authorList>
    </citation>
    <scope>NUCLEOTIDE SEQUENCE [LARGE SCALE GENOMIC DNA]</scope>
    <source>
        <strain evidence="2 3">69B4</strain>
    </source>
</reference>
<dbReference type="InterPro" id="IPR016181">
    <property type="entry name" value="Acyl_CoA_acyltransferase"/>
</dbReference>
<dbReference type="PANTHER" id="PTHR43792:SF1">
    <property type="entry name" value="N-ACETYLTRANSFERASE DOMAIN-CONTAINING PROTEIN"/>
    <property type="match status" value="1"/>
</dbReference>
<dbReference type="SUPFAM" id="SSF55729">
    <property type="entry name" value="Acyl-CoA N-acyltransferases (Nat)"/>
    <property type="match status" value="1"/>
</dbReference>
<evidence type="ECO:0000313" key="2">
    <source>
        <dbReference type="EMBL" id="KGM12408.1"/>
    </source>
</evidence>
<proteinExistence type="predicted"/>
<dbReference type="GO" id="GO:0016747">
    <property type="term" value="F:acyltransferase activity, transferring groups other than amino-acyl groups"/>
    <property type="evidence" value="ECO:0007669"/>
    <property type="project" value="InterPro"/>
</dbReference>
<dbReference type="EMBL" id="AXCZ01000095">
    <property type="protein sequence ID" value="KGM12408.1"/>
    <property type="molecule type" value="Genomic_DNA"/>
</dbReference>
<sequence length="193" mass="21446">MRTDRLLLRPWVEADLEPFARMNADPAVMEHFPSVLTRQDSDALAARARAHIDEHGWGLWAVEVADGAHTGTFAGFTGLAVPRFAAHFTPCVEVGWRLARWAWGSGYATEAARAALHVAFTDLHLDEVVSFTARSNTRSTAVMRRLGMTHDPADDFRHPSVPADHPSGDAVLHRLDVDAWREQQRLNPTPAPR</sequence>
<dbReference type="PROSITE" id="PS51186">
    <property type="entry name" value="GNAT"/>
    <property type="match status" value="1"/>
</dbReference>
<feature type="domain" description="N-acetyltransferase" evidence="1">
    <location>
        <begin position="6"/>
        <end position="178"/>
    </location>
</feature>
<dbReference type="PANTHER" id="PTHR43792">
    <property type="entry name" value="GNAT FAMILY, PUTATIVE (AFU_ORTHOLOGUE AFUA_3G00765)-RELATED-RELATED"/>
    <property type="match status" value="1"/>
</dbReference>
<dbReference type="AlphaFoldDB" id="A0A0A0BVI9"/>
<comment type="caution">
    <text evidence="2">The sequence shown here is derived from an EMBL/GenBank/DDBJ whole genome shotgun (WGS) entry which is preliminary data.</text>
</comment>